<reference evidence="2" key="1">
    <citation type="submission" date="2020-09" db="EMBL/GenBank/DDBJ databases">
        <title>A novel bacterium of genus Neiella, isolated from South China Sea.</title>
        <authorList>
            <person name="Huang H."/>
            <person name="Mo K."/>
            <person name="Hu Y."/>
        </authorList>
    </citation>
    <scope>NUCLEOTIDE SEQUENCE</scope>
    <source>
        <strain evidence="2">HB171785</strain>
    </source>
</reference>
<dbReference type="Proteomes" id="UP000638014">
    <property type="component" value="Unassembled WGS sequence"/>
</dbReference>
<accession>A0A8J6QUT8</accession>
<protein>
    <submittedName>
        <fullName evidence="2">Uncharacterized protein</fullName>
    </submittedName>
</protein>
<keyword evidence="3" id="KW-1185">Reference proteome</keyword>
<feature type="region of interest" description="Disordered" evidence="1">
    <location>
        <begin position="228"/>
        <end position="253"/>
    </location>
</feature>
<proteinExistence type="predicted"/>
<evidence type="ECO:0000313" key="3">
    <source>
        <dbReference type="Proteomes" id="UP000638014"/>
    </source>
</evidence>
<comment type="caution">
    <text evidence="2">The sequence shown here is derived from an EMBL/GenBank/DDBJ whole genome shotgun (WGS) entry which is preliminary data.</text>
</comment>
<sequence>MNSPQQQPKRSQARSRQPEKRKALLQPQNFESTVLYRFLDSKGGTLFGAIERSAVLLRYTSDTLPINQDIEQFLDKQVFAIAEEEIISIEAQADEAEEMLAMELPEVQYPDNQKLVIEVTHPIFWKLIGLMARADKVMSRIELLHLAAVLPTEQHEHARHQLVSLFNRIQQKIFMVTSPGKRANRPYSVQQFLAALKTDGGMEALMSRLSGTAAPKILAGDTEVVSAQPDTEEVVALPDEADPIPSDKDSQAA</sequence>
<dbReference type="RefSeq" id="WP_191144594.1">
    <property type="nucleotide sequence ID" value="NZ_JACXAF010000009.1"/>
</dbReference>
<feature type="region of interest" description="Disordered" evidence="1">
    <location>
        <begin position="1"/>
        <end position="23"/>
    </location>
</feature>
<dbReference type="EMBL" id="JACXAF010000009">
    <property type="protein sequence ID" value="MBD1389488.1"/>
    <property type="molecule type" value="Genomic_DNA"/>
</dbReference>
<evidence type="ECO:0000256" key="1">
    <source>
        <dbReference type="SAM" id="MobiDB-lite"/>
    </source>
</evidence>
<feature type="compositionally biased region" description="Polar residues" evidence="1">
    <location>
        <begin position="1"/>
        <end position="10"/>
    </location>
</feature>
<name>A0A8J6QUT8_9GAMM</name>
<gene>
    <name evidence="2" type="ORF">IC617_08615</name>
</gene>
<dbReference type="AlphaFoldDB" id="A0A8J6QUT8"/>
<organism evidence="2 3">
    <name type="scientific">Neiella litorisoli</name>
    <dbReference type="NCBI Taxonomy" id="2771431"/>
    <lineage>
        <taxon>Bacteria</taxon>
        <taxon>Pseudomonadati</taxon>
        <taxon>Pseudomonadota</taxon>
        <taxon>Gammaproteobacteria</taxon>
        <taxon>Alteromonadales</taxon>
        <taxon>Echinimonadaceae</taxon>
        <taxon>Neiella</taxon>
    </lineage>
</organism>
<evidence type="ECO:0000313" key="2">
    <source>
        <dbReference type="EMBL" id="MBD1389488.1"/>
    </source>
</evidence>